<accession>A0A8J5HSZ0</accession>
<evidence type="ECO:0000256" key="1">
    <source>
        <dbReference type="SAM" id="MobiDB-lite"/>
    </source>
</evidence>
<evidence type="ECO:0000313" key="4">
    <source>
        <dbReference type="Proteomes" id="UP000734854"/>
    </source>
</evidence>
<organism evidence="3 4">
    <name type="scientific">Zingiber officinale</name>
    <name type="common">Ginger</name>
    <name type="synonym">Amomum zingiber</name>
    <dbReference type="NCBI Taxonomy" id="94328"/>
    <lineage>
        <taxon>Eukaryota</taxon>
        <taxon>Viridiplantae</taxon>
        <taxon>Streptophyta</taxon>
        <taxon>Embryophyta</taxon>
        <taxon>Tracheophyta</taxon>
        <taxon>Spermatophyta</taxon>
        <taxon>Magnoliopsida</taxon>
        <taxon>Liliopsida</taxon>
        <taxon>Zingiberales</taxon>
        <taxon>Zingiberaceae</taxon>
        <taxon>Zingiber</taxon>
    </lineage>
</organism>
<feature type="compositionally biased region" description="Basic and acidic residues" evidence="1">
    <location>
        <begin position="246"/>
        <end position="257"/>
    </location>
</feature>
<evidence type="ECO:0000313" key="3">
    <source>
        <dbReference type="EMBL" id="KAG6524374.1"/>
    </source>
</evidence>
<dbReference type="EMBL" id="JACMSC010000004">
    <property type="protein sequence ID" value="KAG6524374.1"/>
    <property type="molecule type" value="Genomic_DNA"/>
</dbReference>
<gene>
    <name evidence="3" type="ORF">ZIOFF_014283</name>
</gene>
<dbReference type="AlphaFoldDB" id="A0A8J5HSZ0"/>
<evidence type="ECO:0000259" key="2">
    <source>
        <dbReference type="Pfam" id="PF13952"/>
    </source>
</evidence>
<sequence length="341" mass="39227">MGPDVEVQLYDACIVNGIRYHTRSRDARRTTQNSGVSVPSSDDGDNLDFFGVLKDVVQRFYSFRYKVQLFWCEWFQCNPKKKSIVEEFGLLSIDTSKTWYVDDPFILANQANQVYYLNDIKRGGHWKVVQKVQHREIYEVTEVDEVSEDIESRNNFNIETNQDNSSNEETLVVGEELEISQLCRLDVEHQHINMSNAQVELARDAQSFLNDEDEDTEIDAMPPKRIEHLPVLETPIDDSSSSGRPLRRETRGTHSDRLRRQISDRGRLPITFRQSDGHPIGPNAASFMTELGLSVKKFAPLQAKSWKHIPAENKRMIYDRISAAFDISFQEGSSSVMKETD</sequence>
<dbReference type="PANTHER" id="PTHR48258:SF6">
    <property type="entry name" value="LEUCINE-RICH REPEAT DOMAIN, L DOMAIN-CONTAINING PROTEIN"/>
    <property type="match status" value="1"/>
</dbReference>
<feature type="domain" description="DUF4216" evidence="2">
    <location>
        <begin position="61"/>
        <end position="129"/>
    </location>
</feature>
<keyword evidence="4" id="KW-1185">Reference proteome</keyword>
<protein>
    <recommendedName>
        <fullName evidence="2">DUF4216 domain-containing protein</fullName>
    </recommendedName>
</protein>
<name>A0A8J5HSZ0_ZINOF</name>
<proteinExistence type="predicted"/>
<dbReference type="InterPro" id="IPR025312">
    <property type="entry name" value="DUF4216"/>
</dbReference>
<dbReference type="Proteomes" id="UP000734854">
    <property type="component" value="Unassembled WGS sequence"/>
</dbReference>
<dbReference type="PANTHER" id="PTHR48258">
    <property type="entry name" value="DUF4218 DOMAIN-CONTAINING PROTEIN-RELATED"/>
    <property type="match status" value="1"/>
</dbReference>
<reference evidence="3 4" key="1">
    <citation type="submission" date="2020-08" db="EMBL/GenBank/DDBJ databases">
        <title>Plant Genome Project.</title>
        <authorList>
            <person name="Zhang R.-G."/>
        </authorList>
    </citation>
    <scope>NUCLEOTIDE SEQUENCE [LARGE SCALE GENOMIC DNA]</scope>
    <source>
        <tissue evidence="3">Rhizome</tissue>
    </source>
</reference>
<dbReference type="Pfam" id="PF13952">
    <property type="entry name" value="DUF4216"/>
    <property type="match status" value="1"/>
</dbReference>
<comment type="caution">
    <text evidence="3">The sequence shown here is derived from an EMBL/GenBank/DDBJ whole genome shotgun (WGS) entry which is preliminary data.</text>
</comment>
<feature type="region of interest" description="Disordered" evidence="1">
    <location>
        <begin position="234"/>
        <end position="257"/>
    </location>
</feature>